<dbReference type="AlphaFoldDB" id="A0A8J5SY68"/>
<organism evidence="1 2">
    <name type="scientific">Zizania palustris</name>
    <name type="common">Northern wild rice</name>
    <dbReference type="NCBI Taxonomy" id="103762"/>
    <lineage>
        <taxon>Eukaryota</taxon>
        <taxon>Viridiplantae</taxon>
        <taxon>Streptophyta</taxon>
        <taxon>Embryophyta</taxon>
        <taxon>Tracheophyta</taxon>
        <taxon>Spermatophyta</taxon>
        <taxon>Magnoliopsida</taxon>
        <taxon>Liliopsida</taxon>
        <taxon>Poales</taxon>
        <taxon>Poaceae</taxon>
        <taxon>BOP clade</taxon>
        <taxon>Oryzoideae</taxon>
        <taxon>Oryzeae</taxon>
        <taxon>Zizaniinae</taxon>
        <taxon>Zizania</taxon>
    </lineage>
</organism>
<proteinExistence type="predicted"/>
<name>A0A8J5SY68_ZIZPA</name>
<evidence type="ECO:0000313" key="1">
    <source>
        <dbReference type="EMBL" id="KAG8083135.1"/>
    </source>
</evidence>
<evidence type="ECO:0000313" key="2">
    <source>
        <dbReference type="Proteomes" id="UP000729402"/>
    </source>
</evidence>
<gene>
    <name evidence="1" type="ORF">GUJ93_ZPchr0014g46942</name>
</gene>
<dbReference type="Proteomes" id="UP000729402">
    <property type="component" value="Unassembled WGS sequence"/>
</dbReference>
<protein>
    <submittedName>
        <fullName evidence="1">Uncharacterized protein</fullName>
    </submittedName>
</protein>
<sequence>MHIHGCVHVACTSDGIIFTYYSGRHLSAKHNSSKELKSQKLNGQHNEELILQRQVKGQNFSSFFHQNISPNRSVNGTVSSH</sequence>
<accession>A0A8J5SY68</accession>
<reference evidence="1" key="1">
    <citation type="journal article" date="2021" name="bioRxiv">
        <title>Whole Genome Assembly and Annotation of Northern Wild Rice, Zizania palustris L., Supports a Whole Genome Duplication in the Zizania Genus.</title>
        <authorList>
            <person name="Haas M."/>
            <person name="Kono T."/>
            <person name="Macchietto M."/>
            <person name="Millas R."/>
            <person name="McGilp L."/>
            <person name="Shao M."/>
            <person name="Duquette J."/>
            <person name="Hirsch C.N."/>
            <person name="Kimball J."/>
        </authorList>
    </citation>
    <scope>NUCLEOTIDE SEQUENCE</scope>
    <source>
        <tissue evidence="1">Fresh leaf tissue</tissue>
    </source>
</reference>
<keyword evidence="2" id="KW-1185">Reference proteome</keyword>
<dbReference type="EMBL" id="JAAALK010000086">
    <property type="protein sequence ID" value="KAG8083135.1"/>
    <property type="molecule type" value="Genomic_DNA"/>
</dbReference>
<reference evidence="1" key="2">
    <citation type="submission" date="2021-02" db="EMBL/GenBank/DDBJ databases">
        <authorList>
            <person name="Kimball J.A."/>
            <person name="Haas M.W."/>
            <person name="Macchietto M."/>
            <person name="Kono T."/>
            <person name="Duquette J."/>
            <person name="Shao M."/>
        </authorList>
    </citation>
    <scope>NUCLEOTIDE SEQUENCE</scope>
    <source>
        <tissue evidence="1">Fresh leaf tissue</tissue>
    </source>
</reference>
<comment type="caution">
    <text evidence="1">The sequence shown here is derived from an EMBL/GenBank/DDBJ whole genome shotgun (WGS) entry which is preliminary data.</text>
</comment>